<dbReference type="PaxDb" id="4081-Solyc01g107530.1.1"/>
<reference evidence="1" key="2">
    <citation type="submission" date="2019-01" db="UniProtKB">
        <authorList>
            <consortium name="EnsemblPlants"/>
        </authorList>
    </citation>
    <scope>IDENTIFICATION</scope>
    <source>
        <strain evidence="1">cv. Heinz 1706</strain>
    </source>
</reference>
<dbReference type="AlphaFoldDB" id="A0A3Q7ETK5"/>
<dbReference type="EnsemblPlants" id="Solyc01g107530.1.1">
    <property type="protein sequence ID" value="Solyc01g107530.1.1.1"/>
    <property type="gene ID" value="Solyc01g107530.1"/>
</dbReference>
<dbReference type="Proteomes" id="UP000004994">
    <property type="component" value="Chromosome 1"/>
</dbReference>
<organism evidence="1">
    <name type="scientific">Solanum lycopersicum</name>
    <name type="common">Tomato</name>
    <name type="synonym">Lycopersicon esculentum</name>
    <dbReference type="NCBI Taxonomy" id="4081"/>
    <lineage>
        <taxon>Eukaryota</taxon>
        <taxon>Viridiplantae</taxon>
        <taxon>Streptophyta</taxon>
        <taxon>Embryophyta</taxon>
        <taxon>Tracheophyta</taxon>
        <taxon>Spermatophyta</taxon>
        <taxon>Magnoliopsida</taxon>
        <taxon>eudicotyledons</taxon>
        <taxon>Gunneridae</taxon>
        <taxon>Pentapetalae</taxon>
        <taxon>asterids</taxon>
        <taxon>lamiids</taxon>
        <taxon>Solanales</taxon>
        <taxon>Solanaceae</taxon>
        <taxon>Solanoideae</taxon>
        <taxon>Solaneae</taxon>
        <taxon>Solanum</taxon>
        <taxon>Solanum subgen. Lycopersicon</taxon>
    </lineage>
</organism>
<proteinExistence type="predicted"/>
<evidence type="ECO:0000313" key="2">
    <source>
        <dbReference type="Proteomes" id="UP000004994"/>
    </source>
</evidence>
<keyword evidence="2" id="KW-1185">Reference proteome</keyword>
<sequence length="64" mass="7739">MRETNSIGSMVKFCTYVHQHLKQGLLYIFIFYTFSQAKNDLKQMLILENKKDINWFFLIIFSNK</sequence>
<protein>
    <submittedName>
        <fullName evidence="1">Uncharacterized protein</fullName>
    </submittedName>
</protein>
<evidence type="ECO:0000313" key="1">
    <source>
        <dbReference type="EnsemblPlants" id="Solyc01g107530.1.1.1"/>
    </source>
</evidence>
<name>A0A3Q7ETK5_SOLLC</name>
<dbReference type="Gramene" id="Solyc01g107530.1.1">
    <property type="protein sequence ID" value="Solyc01g107530.1.1.1"/>
    <property type="gene ID" value="Solyc01g107530.1"/>
</dbReference>
<dbReference type="InParanoid" id="A0A3Q7ETK5"/>
<accession>A0A3Q7ETK5</accession>
<reference evidence="1" key="1">
    <citation type="journal article" date="2012" name="Nature">
        <title>The tomato genome sequence provides insights into fleshy fruit evolution.</title>
        <authorList>
            <consortium name="Tomato Genome Consortium"/>
        </authorList>
    </citation>
    <scope>NUCLEOTIDE SEQUENCE [LARGE SCALE GENOMIC DNA]</scope>
    <source>
        <strain evidence="1">cv. Heinz 1706</strain>
    </source>
</reference>